<feature type="non-terminal residue" evidence="4">
    <location>
        <position position="316"/>
    </location>
</feature>
<dbReference type="AlphaFoldDB" id="A0AAV4DS07"/>
<feature type="compositionally biased region" description="Polar residues" evidence="1">
    <location>
        <begin position="184"/>
        <end position="194"/>
    </location>
</feature>
<dbReference type="SUPFAM" id="SSF48726">
    <property type="entry name" value="Immunoglobulin"/>
    <property type="match status" value="1"/>
</dbReference>
<evidence type="ECO:0000259" key="3">
    <source>
        <dbReference type="Pfam" id="PF07679"/>
    </source>
</evidence>
<organism evidence="4 5">
    <name type="scientific">Plakobranchus ocellatus</name>
    <dbReference type="NCBI Taxonomy" id="259542"/>
    <lineage>
        <taxon>Eukaryota</taxon>
        <taxon>Metazoa</taxon>
        <taxon>Spiralia</taxon>
        <taxon>Lophotrochozoa</taxon>
        <taxon>Mollusca</taxon>
        <taxon>Gastropoda</taxon>
        <taxon>Heterobranchia</taxon>
        <taxon>Euthyneura</taxon>
        <taxon>Panpulmonata</taxon>
        <taxon>Sacoglossa</taxon>
        <taxon>Placobranchoidea</taxon>
        <taxon>Plakobranchidae</taxon>
        <taxon>Plakobranchus</taxon>
    </lineage>
</organism>
<dbReference type="InterPro" id="IPR013783">
    <property type="entry name" value="Ig-like_fold"/>
</dbReference>
<dbReference type="Pfam" id="PF07679">
    <property type="entry name" value="I-set"/>
    <property type="match status" value="1"/>
</dbReference>
<evidence type="ECO:0000313" key="4">
    <source>
        <dbReference type="EMBL" id="GFO46621.1"/>
    </source>
</evidence>
<keyword evidence="2" id="KW-1133">Transmembrane helix</keyword>
<dbReference type="Gene3D" id="2.60.40.10">
    <property type="entry name" value="Immunoglobulins"/>
    <property type="match status" value="1"/>
</dbReference>
<dbReference type="Proteomes" id="UP000735302">
    <property type="component" value="Unassembled WGS sequence"/>
</dbReference>
<comment type="caution">
    <text evidence="4">The sequence shown here is derived from an EMBL/GenBank/DDBJ whole genome shotgun (WGS) entry which is preliminary data.</text>
</comment>
<dbReference type="InterPro" id="IPR036179">
    <property type="entry name" value="Ig-like_dom_sf"/>
</dbReference>
<accession>A0AAV4DS07</accession>
<feature type="region of interest" description="Disordered" evidence="1">
    <location>
        <begin position="181"/>
        <end position="231"/>
    </location>
</feature>
<feature type="domain" description="Immunoglobulin I-set" evidence="3">
    <location>
        <begin position="29"/>
        <end position="114"/>
    </location>
</feature>
<proteinExistence type="predicted"/>
<reference evidence="4 5" key="1">
    <citation type="journal article" date="2021" name="Elife">
        <title>Chloroplast acquisition without the gene transfer in kleptoplastic sea slugs, Plakobranchus ocellatus.</title>
        <authorList>
            <person name="Maeda T."/>
            <person name="Takahashi S."/>
            <person name="Yoshida T."/>
            <person name="Shimamura S."/>
            <person name="Takaki Y."/>
            <person name="Nagai Y."/>
            <person name="Toyoda A."/>
            <person name="Suzuki Y."/>
            <person name="Arimoto A."/>
            <person name="Ishii H."/>
            <person name="Satoh N."/>
            <person name="Nishiyama T."/>
            <person name="Hasebe M."/>
            <person name="Maruyama T."/>
            <person name="Minagawa J."/>
            <person name="Obokata J."/>
            <person name="Shigenobu S."/>
        </authorList>
    </citation>
    <scope>NUCLEOTIDE SEQUENCE [LARGE SCALE GENOMIC DNA]</scope>
</reference>
<keyword evidence="2" id="KW-0812">Transmembrane</keyword>
<sequence>MCSLKEIPGCYLSQSPQPIGSQQLVSNISQPDTVEVAQGETAELNLEIYGYPTPQLLTLMRTTDNTNVTGSTRHHIKYLPYQAPFGCVKVSISDVTIEDFTNYTITVDNGEANESHALEHSFCLMEVNSTVNYTQNTRVSAVHGDIKADTLYVGVGSAALFLILLVFIVIVIAQVVRSKDNRQPKASQSSTENSDSGHRVSEDRSSRKEKQALLPPKRKQHREYKTDSTVLPEMETLRYEQEGMRPTGPIPLSENAYEDIDACLVKDCKVHIGLVQENGPKPHRQVNREYVEYDPRPINEYNLPVQLAQAEASWPE</sequence>
<dbReference type="InterPro" id="IPR013098">
    <property type="entry name" value="Ig_I-set"/>
</dbReference>
<dbReference type="EMBL" id="BLXT01008200">
    <property type="protein sequence ID" value="GFO46621.1"/>
    <property type="molecule type" value="Genomic_DNA"/>
</dbReference>
<protein>
    <recommendedName>
        <fullName evidence="3">Immunoglobulin I-set domain-containing protein</fullName>
    </recommendedName>
</protein>
<evidence type="ECO:0000256" key="2">
    <source>
        <dbReference type="SAM" id="Phobius"/>
    </source>
</evidence>
<keyword evidence="2" id="KW-0472">Membrane</keyword>
<feature type="compositionally biased region" description="Basic and acidic residues" evidence="1">
    <location>
        <begin position="195"/>
        <end position="211"/>
    </location>
</feature>
<gene>
    <name evidence="4" type="ORF">PoB_007312600</name>
</gene>
<keyword evidence="5" id="KW-1185">Reference proteome</keyword>
<feature type="transmembrane region" description="Helical" evidence="2">
    <location>
        <begin position="151"/>
        <end position="176"/>
    </location>
</feature>
<evidence type="ECO:0000256" key="1">
    <source>
        <dbReference type="SAM" id="MobiDB-lite"/>
    </source>
</evidence>
<evidence type="ECO:0000313" key="5">
    <source>
        <dbReference type="Proteomes" id="UP000735302"/>
    </source>
</evidence>
<name>A0AAV4DS07_9GAST</name>